<gene>
    <name evidence="1" type="ORF">Sps_05029</name>
</gene>
<keyword evidence="2" id="KW-1185">Reference proteome</keyword>
<dbReference type="AlphaFoldDB" id="A0A1S6HX03"/>
<accession>A0A1S6HX03</accession>
<organism evidence="1 2">
    <name type="scientific">Shewanella psychrophila</name>
    <dbReference type="NCBI Taxonomy" id="225848"/>
    <lineage>
        <taxon>Bacteria</taxon>
        <taxon>Pseudomonadati</taxon>
        <taxon>Pseudomonadota</taxon>
        <taxon>Gammaproteobacteria</taxon>
        <taxon>Alteromonadales</taxon>
        <taxon>Shewanellaceae</taxon>
        <taxon>Shewanella</taxon>
    </lineage>
</organism>
<evidence type="ECO:0000313" key="2">
    <source>
        <dbReference type="Proteomes" id="UP000189545"/>
    </source>
</evidence>
<protein>
    <submittedName>
        <fullName evidence="1">Uncharacterized protein</fullName>
    </submittedName>
</protein>
<proteinExistence type="predicted"/>
<dbReference type="STRING" id="225848.Sps_05029"/>
<evidence type="ECO:0000313" key="1">
    <source>
        <dbReference type="EMBL" id="AQS40107.1"/>
    </source>
</evidence>
<reference evidence="1 2" key="1">
    <citation type="submission" date="2016-03" db="EMBL/GenBank/DDBJ databases">
        <title>Complete genome sequence of Shewanella psychrophila WP2, a deep sea bacterium isolated from west Pacific sediment.</title>
        <authorList>
            <person name="Xu G."/>
            <person name="Jian H."/>
        </authorList>
    </citation>
    <scope>NUCLEOTIDE SEQUENCE [LARGE SCALE GENOMIC DNA]</scope>
    <source>
        <strain evidence="1 2">WP2</strain>
    </source>
</reference>
<dbReference type="EMBL" id="CP014782">
    <property type="protein sequence ID" value="AQS40107.1"/>
    <property type="molecule type" value="Genomic_DNA"/>
</dbReference>
<dbReference type="RefSeq" id="WP_218919616.1">
    <property type="nucleotide sequence ID" value="NZ_CP014782.1"/>
</dbReference>
<dbReference type="KEGG" id="spsw:Sps_05029"/>
<sequence length="182" mass="20913">MPSYTQIVGGNASYKGYEYRYGERELIQDVIQHKMATMNQGPEFFDANAGILTFKDQQVDHHAYFAPHTIKNNEEEGAKELPHPEWQLMDSFSRTTNRCESLIYPSSIPEGQRPVLNHIVEYKTNHCVADDSSKVRLIGGINNTFNRVYTTERTMGYTSGLSRAESMNDMLRLSQQFMFTEI</sequence>
<dbReference type="Proteomes" id="UP000189545">
    <property type="component" value="Chromosome"/>
</dbReference>
<name>A0A1S6HX03_9GAMM</name>